<keyword evidence="1" id="KW-0732">Signal</keyword>
<dbReference type="Gene3D" id="2.30.140.50">
    <property type="entry name" value="Protein of unknown function DUF2790"/>
    <property type="match status" value="1"/>
</dbReference>
<reference evidence="2 3" key="1">
    <citation type="submission" date="2019-09" db="EMBL/GenBank/DDBJ databases">
        <title>Genomic sequencing of 4 copper resistant soil isolates.</title>
        <authorList>
            <person name="Havryliuk O."/>
        </authorList>
    </citation>
    <scope>NUCLEOTIDE SEQUENCE [LARGE SCALE GENOMIC DNA]</scope>
    <source>
        <strain evidence="2 3">UKR4</strain>
    </source>
</reference>
<protein>
    <submittedName>
        <fullName evidence="2">DUF2790 domain-containing protein</fullName>
    </submittedName>
</protein>
<dbReference type="EMBL" id="VWXT01000087">
    <property type="protein sequence ID" value="KAA6183683.1"/>
    <property type="molecule type" value="Genomic_DNA"/>
</dbReference>
<accession>A0A5M8FFM6</accession>
<organism evidence="2 3">
    <name type="scientific">Pseudomonas veronii</name>
    <dbReference type="NCBI Taxonomy" id="76761"/>
    <lineage>
        <taxon>Bacteria</taxon>
        <taxon>Pseudomonadati</taxon>
        <taxon>Pseudomonadota</taxon>
        <taxon>Gammaproteobacteria</taxon>
        <taxon>Pseudomonadales</taxon>
        <taxon>Pseudomonadaceae</taxon>
        <taxon>Pseudomonas</taxon>
    </lineage>
</organism>
<feature type="signal peptide" evidence="1">
    <location>
        <begin position="1"/>
        <end position="21"/>
    </location>
</feature>
<proteinExistence type="predicted"/>
<evidence type="ECO:0000256" key="1">
    <source>
        <dbReference type="SAM" id="SignalP"/>
    </source>
</evidence>
<evidence type="ECO:0000313" key="2">
    <source>
        <dbReference type="EMBL" id="KAA6183683.1"/>
    </source>
</evidence>
<name>A0A5M8FFM6_PSEVE</name>
<gene>
    <name evidence="2" type="ORF">F3K53_07160</name>
</gene>
<dbReference type="AlphaFoldDB" id="A0A5M8FFM6"/>
<dbReference type="Proteomes" id="UP000323909">
    <property type="component" value="Unassembled WGS sequence"/>
</dbReference>
<sequence>MKTIKISVFIALAFASQFINAQTQSKTDVERVERANKVALENYASKVGEPVPEVKDYVYGMKLDVAKTIHVSPPVKYCGNVDSYMSYQDSQGKLHSIRYILQGDCPQKR</sequence>
<comment type="caution">
    <text evidence="2">The sequence shown here is derived from an EMBL/GenBank/DDBJ whole genome shotgun (WGS) entry which is preliminary data.</text>
</comment>
<dbReference type="RefSeq" id="WP_033902240.1">
    <property type="nucleotide sequence ID" value="NZ_CP089532.1"/>
</dbReference>
<feature type="chain" id="PRO_5024292071" evidence="1">
    <location>
        <begin position="22"/>
        <end position="109"/>
    </location>
</feature>
<dbReference type="Pfam" id="PF10976">
    <property type="entry name" value="DUF2790"/>
    <property type="match status" value="1"/>
</dbReference>
<evidence type="ECO:0000313" key="3">
    <source>
        <dbReference type="Proteomes" id="UP000323909"/>
    </source>
</evidence>
<dbReference type="InterPro" id="IPR021245">
    <property type="entry name" value="DUF2790"/>
</dbReference>